<accession>A0A7D8AMM4</accession>
<feature type="compositionally biased region" description="Polar residues" evidence="1">
    <location>
        <begin position="38"/>
        <end position="55"/>
    </location>
</feature>
<organism evidence="2 3">
    <name type="scientific">Microbacterium esteraromaticum</name>
    <dbReference type="NCBI Taxonomy" id="57043"/>
    <lineage>
        <taxon>Bacteria</taxon>
        <taxon>Bacillati</taxon>
        <taxon>Actinomycetota</taxon>
        <taxon>Actinomycetes</taxon>
        <taxon>Micrococcales</taxon>
        <taxon>Microbacteriaceae</taxon>
        <taxon>Microbacterium</taxon>
    </lineage>
</organism>
<feature type="region of interest" description="Disordered" evidence="1">
    <location>
        <begin position="37"/>
        <end position="63"/>
    </location>
</feature>
<evidence type="ECO:0000313" key="3">
    <source>
        <dbReference type="Proteomes" id="UP000515708"/>
    </source>
</evidence>
<dbReference type="AlphaFoldDB" id="A0A7D8AMM4"/>
<dbReference type="RefSeq" id="WP_182252998.1">
    <property type="nucleotide sequence ID" value="NZ_CP043732.1"/>
</dbReference>
<proteinExistence type="predicted"/>
<gene>
    <name evidence="2" type="ORF">FVO59_12830</name>
</gene>
<evidence type="ECO:0000313" key="2">
    <source>
        <dbReference type="EMBL" id="QMU97988.1"/>
    </source>
</evidence>
<name>A0A7D8AMM4_9MICO</name>
<dbReference type="EMBL" id="CP043732">
    <property type="protein sequence ID" value="QMU97988.1"/>
    <property type="molecule type" value="Genomic_DNA"/>
</dbReference>
<reference evidence="2 3" key="1">
    <citation type="journal article" date="2020" name="Front. Microbiol.">
        <title>Design of Bacterial Strain-Specific qPCR Assays Using NGS Data and Publicly Available Resources and Its Application to Track Biocontrol Strains.</title>
        <authorList>
            <person name="Hernandez I."/>
            <person name="Sant C."/>
            <person name="Martinez R."/>
            <person name="Fernandez C."/>
        </authorList>
    </citation>
    <scope>NUCLEOTIDE SEQUENCE [LARGE SCALE GENOMIC DNA]</scope>
    <source>
        <strain evidence="2 3">B24</strain>
    </source>
</reference>
<sequence>MTVPVMIHLPIETFKALERVADRKGIAMRDLIVAGLMRSTQPRPQRTSGQVPSSTPGGGSARRHYRRLDAAEWRELRQLRAAGWSVPELAVKYGCSSSIIYRHLQNEKR</sequence>
<dbReference type="Gene3D" id="1.10.10.60">
    <property type="entry name" value="Homeodomain-like"/>
    <property type="match status" value="1"/>
</dbReference>
<protein>
    <submittedName>
        <fullName evidence="2">Uncharacterized protein</fullName>
    </submittedName>
</protein>
<dbReference type="Proteomes" id="UP000515708">
    <property type="component" value="Chromosome"/>
</dbReference>
<evidence type="ECO:0000256" key="1">
    <source>
        <dbReference type="SAM" id="MobiDB-lite"/>
    </source>
</evidence>